<keyword evidence="6" id="KW-0408">Iron</keyword>
<keyword evidence="3 7" id="KW-0349">Heme</keyword>
<dbReference type="PANTHER" id="PTHR11442:SF8">
    <property type="entry name" value="HEMOGLOBIN SUBUNIT MU"/>
    <property type="match status" value="1"/>
</dbReference>
<name>A0A974C0E4_XENLA</name>
<evidence type="ECO:0000256" key="6">
    <source>
        <dbReference type="ARBA" id="ARBA00023004"/>
    </source>
</evidence>
<keyword evidence="4 7" id="KW-0561">Oxygen transport</keyword>
<dbReference type="AlphaFoldDB" id="A0A974C0E4"/>
<dbReference type="GO" id="GO:0005833">
    <property type="term" value="C:hemoglobin complex"/>
    <property type="evidence" value="ECO:0007669"/>
    <property type="project" value="InterPro"/>
</dbReference>
<dbReference type="InterPro" id="IPR002339">
    <property type="entry name" value="Hemoglobin_pi"/>
</dbReference>
<dbReference type="PRINTS" id="PR00612">
    <property type="entry name" value="ALPHAHAEM"/>
</dbReference>
<evidence type="ECO:0000313" key="9">
    <source>
        <dbReference type="EMBL" id="OCT64002.1"/>
    </source>
</evidence>
<dbReference type="GO" id="GO:0043177">
    <property type="term" value="F:organic acid binding"/>
    <property type="evidence" value="ECO:0007669"/>
    <property type="project" value="TreeGrafter"/>
</dbReference>
<dbReference type="Gene3D" id="1.10.490.10">
    <property type="entry name" value="Globins"/>
    <property type="match status" value="1"/>
</dbReference>
<dbReference type="GO" id="GO:0042744">
    <property type="term" value="P:hydrogen peroxide catabolic process"/>
    <property type="evidence" value="ECO:0007669"/>
    <property type="project" value="TreeGrafter"/>
</dbReference>
<dbReference type="SUPFAM" id="SSF46458">
    <property type="entry name" value="Globin-like"/>
    <property type="match status" value="1"/>
</dbReference>
<evidence type="ECO:0000313" key="10">
    <source>
        <dbReference type="Proteomes" id="UP000694892"/>
    </source>
</evidence>
<dbReference type="EMBL" id="CM004482">
    <property type="protein sequence ID" value="OCT64002.1"/>
    <property type="molecule type" value="Genomic_DNA"/>
</dbReference>
<organism evidence="9 10">
    <name type="scientific">Xenopus laevis</name>
    <name type="common">African clawed frog</name>
    <dbReference type="NCBI Taxonomy" id="8355"/>
    <lineage>
        <taxon>Eukaryota</taxon>
        <taxon>Metazoa</taxon>
        <taxon>Chordata</taxon>
        <taxon>Craniata</taxon>
        <taxon>Vertebrata</taxon>
        <taxon>Euteleostomi</taxon>
        <taxon>Amphibia</taxon>
        <taxon>Batrachia</taxon>
        <taxon>Anura</taxon>
        <taxon>Pipoidea</taxon>
        <taxon>Pipidae</taxon>
        <taxon>Xenopodinae</taxon>
        <taxon>Xenopus</taxon>
        <taxon>Xenopus</taxon>
    </lineage>
</organism>
<dbReference type="InterPro" id="IPR000971">
    <property type="entry name" value="Globin"/>
</dbReference>
<dbReference type="Pfam" id="PF00042">
    <property type="entry name" value="Globin"/>
    <property type="match status" value="1"/>
</dbReference>
<evidence type="ECO:0000256" key="5">
    <source>
        <dbReference type="ARBA" id="ARBA00022723"/>
    </source>
</evidence>
<dbReference type="InterPro" id="IPR050056">
    <property type="entry name" value="Hemoglobin_oxygen_transport"/>
</dbReference>
<sequence>MTLTESEKAAVIALFEKISSSYSSIGAEALERLFLSYPQTKTYFSHFDLSHGSSDLTTHGGKVMTALGKAAKKIDDLDAALSALSDLHAFNLRVDPGNFKLLSHTIQETLAIHYSSDFGASTQTAFDKFLTEITAVLTSKYR</sequence>
<dbReference type="PRINTS" id="PR00815">
    <property type="entry name" value="PIHAEM"/>
</dbReference>
<evidence type="ECO:0000256" key="3">
    <source>
        <dbReference type="ARBA" id="ARBA00022617"/>
    </source>
</evidence>
<reference evidence="10" key="1">
    <citation type="journal article" date="2016" name="Nature">
        <title>Genome evolution in the allotetraploid frog Xenopus laevis.</title>
        <authorList>
            <person name="Session A.M."/>
            <person name="Uno Y."/>
            <person name="Kwon T."/>
            <person name="Chapman J.A."/>
            <person name="Toyoda A."/>
            <person name="Takahashi S."/>
            <person name="Fukui A."/>
            <person name="Hikosaka A."/>
            <person name="Suzuki A."/>
            <person name="Kondo M."/>
            <person name="van Heeringen S.J."/>
            <person name="Quigley I."/>
            <person name="Heinz S."/>
            <person name="Ogino H."/>
            <person name="Ochi H."/>
            <person name="Hellsten U."/>
            <person name="Lyons J.B."/>
            <person name="Simakov O."/>
            <person name="Putnam N."/>
            <person name="Stites J."/>
            <person name="Kuroki Y."/>
            <person name="Tanaka T."/>
            <person name="Michiue T."/>
            <person name="Watanabe M."/>
            <person name="Bogdanovic O."/>
            <person name="Lister R."/>
            <person name="Georgiou G."/>
            <person name="Paranjpe S.S."/>
            <person name="van Kruijsbergen I."/>
            <person name="Shu S."/>
            <person name="Carlson J."/>
            <person name="Kinoshita T."/>
            <person name="Ohta Y."/>
            <person name="Mawaribuchi S."/>
            <person name="Jenkins J."/>
            <person name="Grimwood J."/>
            <person name="Schmutz J."/>
            <person name="Mitros T."/>
            <person name="Mozaffari S.V."/>
            <person name="Suzuki Y."/>
            <person name="Haramoto Y."/>
            <person name="Yamamoto T.S."/>
            <person name="Takagi C."/>
            <person name="Heald R."/>
            <person name="Miller K."/>
            <person name="Haudenschild C."/>
            <person name="Kitzman J."/>
            <person name="Nakayama T."/>
            <person name="Izutsu Y."/>
            <person name="Robert J."/>
            <person name="Fortriede J."/>
            <person name="Burns K."/>
            <person name="Lotay V."/>
            <person name="Karimi K."/>
            <person name="Yasuoka Y."/>
            <person name="Dichmann D.S."/>
            <person name="Flajnik M.F."/>
            <person name="Houston D.W."/>
            <person name="Shendure J."/>
            <person name="DuPasquier L."/>
            <person name="Vize P.D."/>
            <person name="Zorn A.M."/>
            <person name="Ito M."/>
            <person name="Marcotte E.M."/>
            <person name="Wallingford J.B."/>
            <person name="Ito Y."/>
            <person name="Asashima M."/>
            <person name="Ueno N."/>
            <person name="Matsuda Y."/>
            <person name="Veenstra G.J."/>
            <person name="Fujiyama A."/>
            <person name="Harland R.M."/>
            <person name="Taira M."/>
            <person name="Rokhsar D.S."/>
        </authorList>
    </citation>
    <scope>NUCLEOTIDE SEQUENCE [LARGE SCALE GENOMIC DNA]</scope>
    <source>
        <strain evidence="10">J</strain>
    </source>
</reference>
<proteinExistence type="inferred from homology"/>
<dbReference type="InterPro" id="IPR009050">
    <property type="entry name" value="Globin-like_sf"/>
</dbReference>
<gene>
    <name evidence="9" type="ORF">XELAEV_18045100mg</name>
</gene>
<dbReference type="Proteomes" id="UP000694892">
    <property type="component" value="Chromosome 9_10L"/>
</dbReference>
<evidence type="ECO:0000256" key="4">
    <source>
        <dbReference type="ARBA" id="ARBA00022621"/>
    </source>
</evidence>
<dbReference type="GO" id="GO:0031720">
    <property type="term" value="F:haptoglobin binding"/>
    <property type="evidence" value="ECO:0007669"/>
    <property type="project" value="TreeGrafter"/>
</dbReference>
<dbReference type="InterPro" id="IPR002338">
    <property type="entry name" value="Hemoglobin_a-typ"/>
</dbReference>
<evidence type="ECO:0000259" key="8">
    <source>
        <dbReference type="PROSITE" id="PS01033"/>
    </source>
</evidence>
<dbReference type="PANTHER" id="PTHR11442">
    <property type="entry name" value="HEMOGLOBIN FAMILY MEMBER"/>
    <property type="match status" value="1"/>
</dbReference>
<dbReference type="GO" id="GO:0031838">
    <property type="term" value="C:haptoglobin-hemoglobin complex"/>
    <property type="evidence" value="ECO:0007669"/>
    <property type="project" value="TreeGrafter"/>
</dbReference>
<evidence type="ECO:0000256" key="7">
    <source>
        <dbReference type="RuleBase" id="RU000356"/>
    </source>
</evidence>
<evidence type="ECO:0000256" key="1">
    <source>
        <dbReference type="ARBA" id="ARBA00008705"/>
    </source>
</evidence>
<dbReference type="GO" id="GO:0019825">
    <property type="term" value="F:oxygen binding"/>
    <property type="evidence" value="ECO:0007669"/>
    <property type="project" value="InterPro"/>
</dbReference>
<dbReference type="GO" id="GO:0005506">
    <property type="term" value="F:iron ion binding"/>
    <property type="evidence" value="ECO:0007669"/>
    <property type="project" value="InterPro"/>
</dbReference>
<evidence type="ECO:0000256" key="2">
    <source>
        <dbReference type="ARBA" id="ARBA00022448"/>
    </source>
</evidence>
<dbReference type="GO" id="GO:0004601">
    <property type="term" value="F:peroxidase activity"/>
    <property type="evidence" value="ECO:0007669"/>
    <property type="project" value="TreeGrafter"/>
</dbReference>
<accession>A0A974C0E4</accession>
<dbReference type="PROSITE" id="PS01033">
    <property type="entry name" value="GLOBIN"/>
    <property type="match status" value="1"/>
</dbReference>
<protein>
    <recommendedName>
        <fullName evidence="8">Globin domain-containing protein</fullName>
    </recommendedName>
</protein>
<feature type="domain" description="Globin" evidence="8">
    <location>
        <begin position="2"/>
        <end position="142"/>
    </location>
</feature>
<dbReference type="GO" id="GO:0020037">
    <property type="term" value="F:heme binding"/>
    <property type="evidence" value="ECO:0007669"/>
    <property type="project" value="InterPro"/>
</dbReference>
<dbReference type="GO" id="GO:0005344">
    <property type="term" value="F:oxygen carrier activity"/>
    <property type="evidence" value="ECO:0007669"/>
    <property type="project" value="UniProtKB-KW"/>
</dbReference>
<comment type="similarity">
    <text evidence="1 7">Belongs to the globin family.</text>
</comment>
<dbReference type="GO" id="GO:0072562">
    <property type="term" value="C:blood microparticle"/>
    <property type="evidence" value="ECO:0007669"/>
    <property type="project" value="TreeGrafter"/>
</dbReference>
<dbReference type="InterPro" id="IPR012292">
    <property type="entry name" value="Globin/Proto"/>
</dbReference>
<keyword evidence="2 7" id="KW-0813">Transport</keyword>
<dbReference type="OMA" id="KENCACI"/>
<dbReference type="CDD" id="cd08927">
    <property type="entry name" value="Hb-alpha-like"/>
    <property type="match status" value="1"/>
</dbReference>
<dbReference type="FunFam" id="1.10.490.10:FF:000002">
    <property type="entry name" value="Hemoglobin subunit alpha"/>
    <property type="match status" value="1"/>
</dbReference>
<keyword evidence="5" id="KW-0479">Metal-binding</keyword>